<dbReference type="Proteomes" id="UP000006281">
    <property type="component" value="Chromosome"/>
</dbReference>
<gene>
    <name evidence="3" type="ordered locus">BN6_55550</name>
</gene>
<dbReference type="SUPFAM" id="SSF53474">
    <property type="entry name" value="alpha/beta-Hydrolases"/>
    <property type="match status" value="1"/>
</dbReference>
<evidence type="ECO:0000259" key="2">
    <source>
        <dbReference type="Pfam" id="PF20434"/>
    </source>
</evidence>
<keyword evidence="4" id="KW-1185">Reference proteome</keyword>
<accession>K0K7E6</accession>
<dbReference type="EMBL" id="HE804045">
    <property type="protein sequence ID" value="CCH32814.1"/>
    <property type="molecule type" value="Genomic_DNA"/>
</dbReference>
<protein>
    <recommendedName>
        <fullName evidence="2">BD-FAE-like domain-containing protein</fullName>
    </recommendedName>
</protein>
<dbReference type="GO" id="GO:0016787">
    <property type="term" value="F:hydrolase activity"/>
    <property type="evidence" value="ECO:0007669"/>
    <property type="project" value="UniProtKB-KW"/>
</dbReference>
<dbReference type="Pfam" id="PF20434">
    <property type="entry name" value="BD-FAE"/>
    <property type="match status" value="1"/>
</dbReference>
<dbReference type="InterPro" id="IPR049492">
    <property type="entry name" value="BD-FAE-like_dom"/>
</dbReference>
<dbReference type="KEGG" id="sesp:BN6_55550"/>
<dbReference type="InterPro" id="IPR029058">
    <property type="entry name" value="AB_hydrolase_fold"/>
</dbReference>
<feature type="domain" description="BD-FAE-like" evidence="2">
    <location>
        <begin position="67"/>
        <end position="269"/>
    </location>
</feature>
<dbReference type="Gene3D" id="3.40.50.1820">
    <property type="entry name" value="alpha/beta hydrolase"/>
    <property type="match status" value="1"/>
</dbReference>
<dbReference type="InterPro" id="IPR050300">
    <property type="entry name" value="GDXG_lipolytic_enzyme"/>
</dbReference>
<dbReference type="STRING" id="1179773.BN6_55550"/>
<sequence>MVPADRRGAELRVRQGDRRPRRVRAQRCAGRAVLGSAGDIVTPYDEPVARYRDVVYATVPGFRPLLLDLTVPRGGEVPVVLWIHGGAWLHGSHRPGAESPRWVHDLPGQVLAAGYAFASAQYRLSGETTFPGQLHDVKAAVRWLRHFAPDLGLDADRIAVWGESAGGHLAALAALTGGVAALEGSHGVAGVGSHVRAALDFYGPADLRRMPNPVDSPESLLLGHSAADERASAASPATYATGDAPPLFVAHGEQDRLVPFEQSVFLVGALRDVGAPVEFRPVPDADHVFRGVDPTPVVEDALRFLSRVL</sequence>
<dbReference type="eggNOG" id="COG0657">
    <property type="taxonomic scope" value="Bacteria"/>
</dbReference>
<dbReference type="HOGENOM" id="CLU_012494_4_0_11"/>
<reference evidence="3 4" key="1">
    <citation type="journal article" date="2012" name="BMC Genomics">
        <title>Complete genome sequence of Saccharothrix espanaensis DSM 44229T and comparison to the other completely sequenced Pseudonocardiaceae.</title>
        <authorList>
            <person name="Strobel T."/>
            <person name="Al-Dilaimi A."/>
            <person name="Blom J."/>
            <person name="Gessner A."/>
            <person name="Kalinowski J."/>
            <person name="Luzhetska M."/>
            <person name="Puhler A."/>
            <person name="Szczepanowski R."/>
            <person name="Bechthold A."/>
            <person name="Ruckert C."/>
        </authorList>
    </citation>
    <scope>NUCLEOTIDE SEQUENCE [LARGE SCALE GENOMIC DNA]</scope>
    <source>
        <strain evidence="4">ATCC 51144 / DSM 44229 / JCM 9112 / NBRC 15066 / NRRL 15764</strain>
    </source>
</reference>
<dbReference type="PANTHER" id="PTHR48081:SF13">
    <property type="entry name" value="ALPHA_BETA HYDROLASE"/>
    <property type="match status" value="1"/>
</dbReference>
<keyword evidence="1" id="KW-0378">Hydrolase</keyword>
<evidence type="ECO:0000313" key="3">
    <source>
        <dbReference type="EMBL" id="CCH32814.1"/>
    </source>
</evidence>
<dbReference type="PATRIC" id="fig|1179773.3.peg.5596"/>
<evidence type="ECO:0000256" key="1">
    <source>
        <dbReference type="ARBA" id="ARBA00022801"/>
    </source>
</evidence>
<dbReference type="PANTHER" id="PTHR48081">
    <property type="entry name" value="AB HYDROLASE SUPERFAMILY PROTEIN C4A8.06C"/>
    <property type="match status" value="1"/>
</dbReference>
<name>K0K7E6_SACES</name>
<dbReference type="AlphaFoldDB" id="K0K7E6"/>
<evidence type="ECO:0000313" key="4">
    <source>
        <dbReference type="Proteomes" id="UP000006281"/>
    </source>
</evidence>
<proteinExistence type="predicted"/>
<organism evidence="3 4">
    <name type="scientific">Saccharothrix espanaensis (strain ATCC 51144 / DSM 44229 / JCM 9112 / NBRC 15066 / NRRL 15764)</name>
    <dbReference type="NCBI Taxonomy" id="1179773"/>
    <lineage>
        <taxon>Bacteria</taxon>
        <taxon>Bacillati</taxon>
        <taxon>Actinomycetota</taxon>
        <taxon>Actinomycetes</taxon>
        <taxon>Pseudonocardiales</taxon>
        <taxon>Pseudonocardiaceae</taxon>
        <taxon>Saccharothrix</taxon>
    </lineage>
</organism>